<sequence length="237" mass="26283">MALKKATRASRKAPTRRTEQRGGKNTAGDLQAGALRSRDAPSALKKRKMGVNDAKKQVQKQGDELVEFIERQLELRPYTINQVKVDEEMAPDLAPVLPWMTGPPTGWSSQAPAYPPQMMATALDDLHGIIETYEKMSSQANGIKEPAWMRWEQDGSELTELNRHAMGFAAQTVNHTIVPGSRGYATELPESGSDIERMAWELVEQGRPNGSEETWGMAAQDQVKSFTAVLRLVPPKK</sequence>
<feature type="compositionally biased region" description="Basic residues" evidence="1">
    <location>
        <begin position="1"/>
        <end position="15"/>
    </location>
</feature>
<gene>
    <name evidence="2" type="ORF">QQX98_005613</name>
</gene>
<evidence type="ECO:0000313" key="2">
    <source>
        <dbReference type="EMBL" id="KAK7415831.1"/>
    </source>
</evidence>
<protein>
    <submittedName>
        <fullName evidence="2">Uncharacterized protein</fullName>
    </submittedName>
</protein>
<comment type="caution">
    <text evidence="2">The sequence shown here is derived from an EMBL/GenBank/DDBJ whole genome shotgun (WGS) entry which is preliminary data.</text>
</comment>
<feature type="region of interest" description="Disordered" evidence="1">
    <location>
        <begin position="1"/>
        <end position="60"/>
    </location>
</feature>
<dbReference type="EMBL" id="JAZAVJ010000077">
    <property type="protein sequence ID" value="KAK7415831.1"/>
    <property type="molecule type" value="Genomic_DNA"/>
</dbReference>
<keyword evidence="3" id="KW-1185">Reference proteome</keyword>
<name>A0ABR1H5E3_9HYPO</name>
<organism evidence="2 3">
    <name type="scientific">Neonectria punicea</name>
    <dbReference type="NCBI Taxonomy" id="979145"/>
    <lineage>
        <taxon>Eukaryota</taxon>
        <taxon>Fungi</taxon>
        <taxon>Dikarya</taxon>
        <taxon>Ascomycota</taxon>
        <taxon>Pezizomycotina</taxon>
        <taxon>Sordariomycetes</taxon>
        <taxon>Hypocreomycetidae</taxon>
        <taxon>Hypocreales</taxon>
        <taxon>Nectriaceae</taxon>
        <taxon>Neonectria</taxon>
    </lineage>
</organism>
<dbReference type="Proteomes" id="UP001498476">
    <property type="component" value="Unassembled WGS sequence"/>
</dbReference>
<accession>A0ABR1H5E3</accession>
<reference evidence="2 3" key="1">
    <citation type="journal article" date="2025" name="Microbiol. Resour. Announc.">
        <title>Draft genome sequences for Neonectria magnoliae and Neonectria punicea, canker pathogens of Liriodendron tulipifera and Acer saccharum in West Virginia.</title>
        <authorList>
            <person name="Petronek H.M."/>
            <person name="Kasson M.T."/>
            <person name="Metheny A.M."/>
            <person name="Stauder C.M."/>
            <person name="Lovett B."/>
            <person name="Lynch S.C."/>
            <person name="Garnas J.R."/>
            <person name="Kasson L.R."/>
            <person name="Stajich J.E."/>
        </authorList>
    </citation>
    <scope>NUCLEOTIDE SEQUENCE [LARGE SCALE GENOMIC DNA]</scope>
    <source>
        <strain evidence="2 3">NRRL 64653</strain>
    </source>
</reference>
<evidence type="ECO:0000256" key="1">
    <source>
        <dbReference type="SAM" id="MobiDB-lite"/>
    </source>
</evidence>
<evidence type="ECO:0000313" key="3">
    <source>
        <dbReference type="Proteomes" id="UP001498476"/>
    </source>
</evidence>
<proteinExistence type="predicted"/>